<proteinExistence type="predicted"/>
<dbReference type="EMBL" id="CP096659">
    <property type="protein sequence ID" value="UPV73313.1"/>
    <property type="molecule type" value="Genomic_DNA"/>
</dbReference>
<dbReference type="KEGG" id="halx:M0R89_12240"/>
<dbReference type="GeneID" id="72185981"/>
<organism evidence="2 3">
    <name type="scientific">Halorussus limi</name>
    <dbReference type="NCBI Taxonomy" id="2938695"/>
    <lineage>
        <taxon>Archaea</taxon>
        <taxon>Methanobacteriati</taxon>
        <taxon>Methanobacteriota</taxon>
        <taxon>Stenosarchaea group</taxon>
        <taxon>Halobacteria</taxon>
        <taxon>Halobacteriales</taxon>
        <taxon>Haladaptataceae</taxon>
        <taxon>Halorussus</taxon>
    </lineage>
</organism>
<evidence type="ECO:0000256" key="1">
    <source>
        <dbReference type="SAM" id="MobiDB-lite"/>
    </source>
</evidence>
<evidence type="ECO:0000313" key="2">
    <source>
        <dbReference type="EMBL" id="UPV73313.1"/>
    </source>
</evidence>
<dbReference type="Proteomes" id="UP000830729">
    <property type="component" value="Chromosome"/>
</dbReference>
<feature type="region of interest" description="Disordered" evidence="1">
    <location>
        <begin position="488"/>
        <end position="515"/>
    </location>
</feature>
<protein>
    <submittedName>
        <fullName evidence="2">Uncharacterized protein</fullName>
    </submittedName>
</protein>
<dbReference type="InterPro" id="IPR055710">
    <property type="entry name" value="DUF7286"/>
</dbReference>
<feature type="region of interest" description="Disordered" evidence="1">
    <location>
        <begin position="315"/>
        <end position="335"/>
    </location>
</feature>
<dbReference type="Pfam" id="PF23957">
    <property type="entry name" value="DUF7286"/>
    <property type="match status" value="1"/>
</dbReference>
<feature type="region of interest" description="Disordered" evidence="1">
    <location>
        <begin position="1019"/>
        <end position="1040"/>
    </location>
</feature>
<feature type="compositionally biased region" description="Basic and acidic residues" evidence="1">
    <location>
        <begin position="1029"/>
        <end position="1040"/>
    </location>
</feature>
<evidence type="ECO:0000313" key="3">
    <source>
        <dbReference type="Proteomes" id="UP000830729"/>
    </source>
</evidence>
<accession>A0A8U0HRE4</accession>
<sequence>MRLAEDRRGRVPFALVGVVLLVASAGLSASLAGGPTPRTDDSVGVAVERATAATNTALRDAVARAGRRAASAPVTAVANTTAGRALNDSTPFRDALRLRIYLAARESLGEVGVRTGGSGSAAVSASVSLPAIRNASDLRAAKRRVEVDPAGANGSAENAGLRVRIRNVTVTATRDGRVVERERLAPELVVATPALALHERVERFESRLDRGPLAPGLGRRLTARLYAVAWARGYAQYGGAPVENVVANRHVELAANGALLREQRAAFGRTDPRARRAVRWATARVGATDLLTAANAHYGSARTDQLLAAARDYQKRNPMPGGVTSGNPTDSRETRRSLRVGVNRTADRAFAGLVTGANGTDLSGVLRSAYAADARLVAAVREVESEARPAPESPGANWTLRSSEVRTRTAVESGVGDLASAPTLGTPEGRHLLGAESRRVVRTRTLVAEWTREGGARGNGTTGSETRRTVQRWTETFAVRVGVAGDHDANSEFAPSRPVSGVHERGGALGGPNLRDLSQRATEELVESRGGFDAAARRAVAGTLDTRPERVAGRRPDGLRRWVYRDLVGLRERVRNLSVTVARRRAVGGPPPTAELARAVRSRRAALLDAPGRYDGAADRARVAARAAYLDRVVARLESRADREERTRSGVKDALADAGVSLDRVRRILRARTTPETSPPRPLPADGPGSAVNLSVSGAPPYLTLAGLDHEQVAAIPAGEEKRPLAARNLNVFAVPYGDAAESVAAAAVGDGGSGRTDLRTAALALRAANRTLAEADNQSLARRRDALRRSLAASMRNVRRELVGGLALSRFDLSAAERRAAVESALARWNTTAGRALAVANGTAGRAVAAAVVRGRPALRRPDRRDWVRLRAELAVESVRERVAGPTRSTVNETASVTRQVARTALKQAVASGLANATEVASKRWFGEALGAVPAGLPVAPVPGYWYATLNVWSVEVLGEYARFAVSAPQGPPGESVTYVRESATVRLDWDGDGESEVVGRTTPVGFETETVVAVVVPPGPPGVGDRGGNRDETSPGWP</sequence>
<keyword evidence="3" id="KW-1185">Reference proteome</keyword>
<reference evidence="2 3" key="1">
    <citation type="submission" date="2022-04" db="EMBL/GenBank/DDBJ databases">
        <title>Diverse halophilic archaea isolated from saline environments.</title>
        <authorList>
            <person name="Cui H.-L."/>
        </authorList>
    </citation>
    <scope>NUCLEOTIDE SEQUENCE [LARGE SCALE GENOMIC DNA]</scope>
    <source>
        <strain evidence="2 3">XZYJT49</strain>
    </source>
</reference>
<dbReference type="AlphaFoldDB" id="A0A8U0HRE4"/>
<gene>
    <name evidence="2" type="ORF">M0R89_12240</name>
</gene>
<name>A0A8U0HRE4_9EURY</name>
<dbReference type="RefSeq" id="WP_248649369.1">
    <property type="nucleotide sequence ID" value="NZ_CP096659.1"/>
</dbReference>